<evidence type="ECO:0000259" key="6">
    <source>
        <dbReference type="SMART" id="SM00892"/>
    </source>
</evidence>
<proteinExistence type="inferred from homology"/>
<dbReference type="InterPro" id="IPR001604">
    <property type="entry name" value="Endo_G_ENPP1-like_dom"/>
</dbReference>
<dbReference type="PROSITE" id="PS01070">
    <property type="entry name" value="NUCLEASE_NON_SPEC"/>
    <property type="match status" value="1"/>
</dbReference>
<organism evidence="7 8">
    <name type="scientific">Streptococcus cuniculipharyngis</name>
    <dbReference type="NCBI Taxonomy" id="1562651"/>
    <lineage>
        <taxon>Bacteria</taxon>
        <taxon>Bacillati</taxon>
        <taxon>Bacillota</taxon>
        <taxon>Bacilli</taxon>
        <taxon>Lactobacillales</taxon>
        <taxon>Streptococcaceae</taxon>
        <taxon>Streptococcus</taxon>
    </lineage>
</organism>
<evidence type="ECO:0000256" key="4">
    <source>
        <dbReference type="ARBA" id="ARBA00022759"/>
    </source>
</evidence>
<evidence type="ECO:0000313" key="7">
    <source>
        <dbReference type="EMBL" id="TWS98740.1"/>
    </source>
</evidence>
<evidence type="ECO:0000256" key="2">
    <source>
        <dbReference type="ARBA" id="ARBA00022722"/>
    </source>
</evidence>
<dbReference type="Gene3D" id="3.40.570.10">
    <property type="entry name" value="Extracellular Endonuclease, subunit A"/>
    <property type="match status" value="1"/>
</dbReference>
<dbReference type="SMART" id="SM00892">
    <property type="entry name" value="Endonuclease_NS"/>
    <property type="match status" value="1"/>
</dbReference>
<dbReference type="GO" id="GO:0004519">
    <property type="term" value="F:endonuclease activity"/>
    <property type="evidence" value="ECO:0007669"/>
    <property type="project" value="UniProtKB-KW"/>
</dbReference>
<gene>
    <name evidence="7" type="ORF">FRX57_00495</name>
</gene>
<evidence type="ECO:0000256" key="1">
    <source>
        <dbReference type="ARBA" id="ARBA00010052"/>
    </source>
</evidence>
<comment type="similarity">
    <text evidence="1">Belongs to the DNA/RNA non-specific endonuclease family.</text>
</comment>
<evidence type="ECO:0000256" key="3">
    <source>
        <dbReference type="ARBA" id="ARBA00022723"/>
    </source>
</evidence>
<keyword evidence="5" id="KW-0472">Membrane</keyword>
<dbReference type="InterPro" id="IPR018524">
    <property type="entry name" value="DNA/RNA_endonuclease_AS"/>
</dbReference>
<dbReference type="RefSeq" id="WP_146565596.1">
    <property type="nucleotide sequence ID" value="NZ_VOHL01000001.1"/>
</dbReference>
<keyword evidence="4 7" id="KW-0255">Endonuclease</keyword>
<name>A0A5C5SEL8_9STRE</name>
<dbReference type="OrthoDB" id="9783680at2"/>
<protein>
    <submittedName>
        <fullName evidence="7">DNA/RNA non-specific endonuclease</fullName>
    </submittedName>
</protein>
<dbReference type="GO" id="GO:0003676">
    <property type="term" value="F:nucleic acid binding"/>
    <property type="evidence" value="ECO:0007669"/>
    <property type="project" value="InterPro"/>
</dbReference>
<dbReference type="Proteomes" id="UP000317430">
    <property type="component" value="Unassembled WGS sequence"/>
</dbReference>
<dbReference type="AlphaFoldDB" id="A0A5C5SEL8"/>
<keyword evidence="4 7" id="KW-0378">Hydrolase</keyword>
<keyword evidence="2" id="KW-0540">Nuclease</keyword>
<accession>A0A5C5SEL8</accession>
<evidence type="ECO:0000313" key="8">
    <source>
        <dbReference type="Proteomes" id="UP000317430"/>
    </source>
</evidence>
<evidence type="ECO:0000256" key="5">
    <source>
        <dbReference type="SAM" id="Phobius"/>
    </source>
</evidence>
<keyword evidence="3" id="KW-0479">Metal-binding</keyword>
<keyword evidence="8" id="KW-1185">Reference proteome</keyword>
<feature type="domain" description="DNA/RNA non-specific endonuclease/pyrophosphatase/phosphodiesterase" evidence="6">
    <location>
        <begin position="112"/>
        <end position="288"/>
    </location>
</feature>
<comment type="caution">
    <text evidence="7">The sequence shown here is derived from an EMBL/GenBank/DDBJ whole genome shotgun (WGS) entry which is preliminary data.</text>
</comment>
<sequence length="290" mass="30982">MTRYQTRKARKSGLSVLALLVSLGLGYFGLNSTSGNPVQELVSQVTGQATTGSVTNNGSKVSDGTPTESLARSVLTPAVQKQLGTKIKYNGAGAFIINNNKTSLDADVASLPYANNETKQVQGQTVPTVANALLSRATRQYKNREETGNGSTSWKPAGWYQVYDLPGEYSHAVDRGHLLGYAITGGLTGFDASASNPANIATQAAWANQADTSDSTGQNYYETLIRRALDKNKRVRYRVSLIYDGNNILASGSHLEAKSSDGTLEFNVFVPNVQSGLTFNYATGKVNVNP</sequence>
<dbReference type="InterPro" id="IPR044929">
    <property type="entry name" value="DNA/RNA_non-sp_Endonuclease_sf"/>
</dbReference>
<dbReference type="GO" id="GO:0016787">
    <property type="term" value="F:hydrolase activity"/>
    <property type="evidence" value="ECO:0007669"/>
    <property type="project" value="InterPro"/>
</dbReference>
<dbReference type="GO" id="GO:0046872">
    <property type="term" value="F:metal ion binding"/>
    <property type="evidence" value="ECO:0007669"/>
    <property type="project" value="UniProtKB-KW"/>
</dbReference>
<dbReference type="Pfam" id="PF01223">
    <property type="entry name" value="Endonuclease_NS"/>
    <property type="match status" value="1"/>
</dbReference>
<dbReference type="EMBL" id="VOHL01000001">
    <property type="protein sequence ID" value="TWS98740.1"/>
    <property type="molecule type" value="Genomic_DNA"/>
</dbReference>
<keyword evidence="5" id="KW-1133">Transmembrane helix</keyword>
<keyword evidence="5" id="KW-0812">Transmembrane</keyword>
<reference evidence="7 8" key="1">
    <citation type="submission" date="2019-08" db="EMBL/GenBank/DDBJ databases">
        <authorList>
            <person name="Lei W."/>
        </authorList>
    </citation>
    <scope>NUCLEOTIDE SEQUENCE [LARGE SCALE GENOMIC DNA]</scope>
    <source>
        <strain evidence="7 8">CCUG 66496</strain>
    </source>
</reference>
<feature type="transmembrane region" description="Helical" evidence="5">
    <location>
        <begin position="12"/>
        <end position="30"/>
    </location>
</feature>